<keyword evidence="4" id="KW-1185">Reference proteome</keyword>
<feature type="domain" description="DUF397" evidence="2">
    <location>
        <begin position="8"/>
        <end position="62"/>
    </location>
</feature>
<protein>
    <recommendedName>
        <fullName evidence="2">DUF397 domain-containing protein</fullName>
    </recommendedName>
</protein>
<sequence length="69" mass="7596">MTVDFSSARWRKSSRSTEEENSTCVEVADLGVAVGVRDSKNPHGPKLALTPSQWHAFATQIKKGRLDLP</sequence>
<proteinExistence type="predicted"/>
<reference evidence="3" key="1">
    <citation type="submission" date="2020-11" db="EMBL/GenBank/DDBJ databases">
        <title>Sequencing the genomes of 1000 actinobacteria strains.</title>
        <authorList>
            <person name="Klenk H.-P."/>
        </authorList>
    </citation>
    <scope>NUCLEOTIDE SEQUENCE</scope>
    <source>
        <strain evidence="3">DSM 43175</strain>
    </source>
</reference>
<accession>A0A931DKY1</accession>
<feature type="region of interest" description="Disordered" evidence="1">
    <location>
        <begin position="1"/>
        <end position="23"/>
    </location>
</feature>
<dbReference type="InterPro" id="IPR007278">
    <property type="entry name" value="DUF397"/>
</dbReference>
<dbReference type="Pfam" id="PF04149">
    <property type="entry name" value="DUF397"/>
    <property type="match status" value="1"/>
</dbReference>
<evidence type="ECO:0000313" key="3">
    <source>
        <dbReference type="EMBL" id="MBG6091372.1"/>
    </source>
</evidence>
<evidence type="ECO:0000313" key="4">
    <source>
        <dbReference type="Proteomes" id="UP000614047"/>
    </source>
</evidence>
<dbReference type="RefSeq" id="WP_197013691.1">
    <property type="nucleotide sequence ID" value="NZ_BAABES010000001.1"/>
</dbReference>
<dbReference type="AlphaFoldDB" id="A0A931DKY1"/>
<dbReference type="EMBL" id="JADOUA010000001">
    <property type="protein sequence ID" value="MBG6091372.1"/>
    <property type="molecule type" value="Genomic_DNA"/>
</dbReference>
<evidence type="ECO:0000259" key="2">
    <source>
        <dbReference type="Pfam" id="PF04149"/>
    </source>
</evidence>
<comment type="caution">
    <text evidence="3">The sequence shown here is derived from an EMBL/GenBank/DDBJ whole genome shotgun (WGS) entry which is preliminary data.</text>
</comment>
<gene>
    <name evidence="3" type="ORF">IW256_005485</name>
</gene>
<name>A0A931DKY1_9ACTN</name>
<organism evidence="3 4">
    <name type="scientific">Actinomadura viridis</name>
    <dbReference type="NCBI Taxonomy" id="58110"/>
    <lineage>
        <taxon>Bacteria</taxon>
        <taxon>Bacillati</taxon>
        <taxon>Actinomycetota</taxon>
        <taxon>Actinomycetes</taxon>
        <taxon>Streptosporangiales</taxon>
        <taxon>Thermomonosporaceae</taxon>
        <taxon>Actinomadura</taxon>
    </lineage>
</organism>
<dbReference type="Proteomes" id="UP000614047">
    <property type="component" value="Unassembled WGS sequence"/>
</dbReference>
<evidence type="ECO:0000256" key="1">
    <source>
        <dbReference type="SAM" id="MobiDB-lite"/>
    </source>
</evidence>